<dbReference type="Proteomes" id="UP000178912">
    <property type="component" value="Unassembled WGS sequence"/>
</dbReference>
<dbReference type="EMBL" id="FJUX01000017">
    <property type="protein sequence ID" value="CZS94129.1"/>
    <property type="molecule type" value="Genomic_DNA"/>
</dbReference>
<dbReference type="OrthoDB" id="38531at2759"/>
<keyword evidence="2" id="KW-0472">Membrane</keyword>
<feature type="domain" description="DUF7928" evidence="4">
    <location>
        <begin position="57"/>
        <end position="210"/>
    </location>
</feature>
<dbReference type="PANTHER" id="PTHR35408:SF3">
    <property type="entry name" value="GLYCOSYLTRANSFERASE 2-LIKE DOMAIN-CONTAINING PROTEIN"/>
    <property type="match status" value="1"/>
</dbReference>
<evidence type="ECO:0000259" key="3">
    <source>
        <dbReference type="Pfam" id="PF13632"/>
    </source>
</evidence>
<feature type="region of interest" description="Disordered" evidence="1">
    <location>
        <begin position="1"/>
        <end position="34"/>
    </location>
</feature>
<gene>
    <name evidence="5" type="ORF">RAG0_04172</name>
</gene>
<organism evidence="5 6">
    <name type="scientific">Rhynchosporium agropyri</name>
    <dbReference type="NCBI Taxonomy" id="914238"/>
    <lineage>
        <taxon>Eukaryota</taxon>
        <taxon>Fungi</taxon>
        <taxon>Dikarya</taxon>
        <taxon>Ascomycota</taxon>
        <taxon>Pezizomycotina</taxon>
        <taxon>Leotiomycetes</taxon>
        <taxon>Helotiales</taxon>
        <taxon>Ploettnerulaceae</taxon>
        <taxon>Rhynchosporium</taxon>
    </lineage>
</organism>
<evidence type="ECO:0008006" key="7">
    <source>
        <dbReference type="Google" id="ProtNLM"/>
    </source>
</evidence>
<dbReference type="Pfam" id="PF25550">
    <property type="entry name" value="DUF7928"/>
    <property type="match status" value="1"/>
</dbReference>
<keyword evidence="2" id="KW-0812">Transmembrane</keyword>
<feature type="transmembrane region" description="Helical" evidence="2">
    <location>
        <begin position="682"/>
        <end position="702"/>
    </location>
</feature>
<accession>A0A1E1K7S0</accession>
<dbReference type="AlphaFoldDB" id="A0A1E1K7S0"/>
<feature type="transmembrane region" description="Helical" evidence="2">
    <location>
        <begin position="239"/>
        <end position="260"/>
    </location>
</feature>
<evidence type="ECO:0000259" key="4">
    <source>
        <dbReference type="Pfam" id="PF25550"/>
    </source>
</evidence>
<dbReference type="PANTHER" id="PTHR35408">
    <property type="entry name" value="CHROMOSOME 15, WHOLE GENOME SHOTGUN SEQUENCE"/>
    <property type="match status" value="1"/>
</dbReference>
<dbReference type="Pfam" id="PF13632">
    <property type="entry name" value="Glyco_trans_2_3"/>
    <property type="match status" value="1"/>
</dbReference>
<feature type="transmembrane region" description="Helical" evidence="2">
    <location>
        <begin position="280"/>
        <end position="301"/>
    </location>
</feature>
<sequence>MKWISSKQELRLTSSGQPEMSEHETASGSWHDAPIRPQTLAHRNSSSALPNLIGATIQHEMIVEYLYQQQRSRCWISNLGSTEEGAFMRESWSSYVTAPVLLSDSILAQALVDLNAEIVITMKSKIVEAVFKLNRNVDRMSLRSGLQIQLLPSLRDVKLAQKHQCAAFIQEEAYLLVWDDNPTKLLQRAADLERQLVDIAWFSATGSEEKTLFPQDLDTSLLLGIGVLEERRPTYINSVICGCTLTLSLLVVGLGMKVLAHESALDHTYSRLTAIMFTPIQFLLALFFMQVVVVCVFQLIGPVGQVHTNSRYYSAKAPPRVKTLETLPHVTIQCPIFTESLETVVEPTILSLKAAISTYEMQGGSANIFVNDDGMLAGLSKSEINDRKKFYKKNNIGWVARPAHNPVAMTGQPKFLRRGRFKKASNMNFALMLSIRLEEKLAEIVRSNTWSQQDEDKEYERCLAQVIYETGSKPKACGNIRVGDYILLVDSDTRIPEDCLLDAVNEMESSPEVGILQYTSGVLHVSKDFFESGISYFTDLIYTAIGYMVSNGDVGPFVGHNAILRWQSMQDVAYYDEDEVIKFWSECSVSEDFDMSLRLQHENWTIRFATYTGEGFKEGVSLTIYDEITRWEKYAYGCSELVFHPLKTWPRKGPFTPVIRRFITSKTPIAAKISTIGYIGSYYAIGSAWIFSLANYFLIGWAETMIDHCIREFQMGILIYHPIRRFISFRQPRLTMPSAFGRYLMVDDKKGGRELEFLSRSPKDS</sequence>
<name>A0A1E1K7S0_9HELO</name>
<keyword evidence="6" id="KW-1185">Reference proteome</keyword>
<evidence type="ECO:0000256" key="1">
    <source>
        <dbReference type="SAM" id="MobiDB-lite"/>
    </source>
</evidence>
<evidence type="ECO:0000313" key="6">
    <source>
        <dbReference type="Proteomes" id="UP000178912"/>
    </source>
</evidence>
<proteinExistence type="predicted"/>
<keyword evidence="2" id="KW-1133">Transmembrane helix</keyword>
<feature type="compositionally biased region" description="Polar residues" evidence="1">
    <location>
        <begin position="1"/>
        <end position="18"/>
    </location>
</feature>
<dbReference type="Gene3D" id="3.90.550.10">
    <property type="entry name" value="Spore Coat Polysaccharide Biosynthesis Protein SpsA, Chain A"/>
    <property type="match status" value="1"/>
</dbReference>
<protein>
    <recommendedName>
        <fullName evidence="7">Glycosyltransferase 2-like domain-containing protein</fullName>
    </recommendedName>
</protein>
<dbReference type="SUPFAM" id="SSF53448">
    <property type="entry name" value="Nucleotide-diphospho-sugar transferases"/>
    <property type="match status" value="1"/>
</dbReference>
<dbReference type="InterPro" id="IPR001173">
    <property type="entry name" value="Glyco_trans_2-like"/>
</dbReference>
<evidence type="ECO:0000256" key="2">
    <source>
        <dbReference type="SAM" id="Phobius"/>
    </source>
</evidence>
<dbReference type="InterPro" id="IPR057688">
    <property type="entry name" value="DUF7928"/>
</dbReference>
<dbReference type="InterPro" id="IPR029044">
    <property type="entry name" value="Nucleotide-diphossugar_trans"/>
</dbReference>
<reference evidence="6" key="1">
    <citation type="submission" date="2016-03" db="EMBL/GenBank/DDBJ databases">
        <authorList>
            <person name="Guldener U."/>
        </authorList>
    </citation>
    <scope>NUCLEOTIDE SEQUENCE [LARGE SCALE GENOMIC DNA]</scope>
    <source>
        <strain evidence="6">04CH-RAC-A.6.1</strain>
    </source>
</reference>
<evidence type="ECO:0000313" key="5">
    <source>
        <dbReference type="EMBL" id="CZS94129.1"/>
    </source>
</evidence>
<feature type="domain" description="Glycosyltransferase 2-like" evidence="3">
    <location>
        <begin position="485"/>
        <end position="697"/>
    </location>
</feature>